<dbReference type="InterPro" id="IPR036875">
    <property type="entry name" value="Znf_CCHC_sf"/>
</dbReference>
<dbReference type="OMA" id="FAMYESK"/>
<gene>
    <name evidence="3" type="primary">LOC110686350</name>
</gene>
<dbReference type="AlphaFoldDB" id="A0A803MRL6"/>
<keyword evidence="1" id="KW-0863">Zinc-finger</keyword>
<dbReference type="SUPFAM" id="SSF57756">
    <property type="entry name" value="Retrovirus zinc finger-like domains"/>
    <property type="match status" value="1"/>
</dbReference>
<evidence type="ECO:0000313" key="3">
    <source>
        <dbReference type="EnsemblPlants" id="AUR62033917-RA:cds"/>
    </source>
</evidence>
<accession>A0A803MRL6</accession>
<proteinExistence type="predicted"/>
<dbReference type="GO" id="GO:0003676">
    <property type="term" value="F:nucleic acid binding"/>
    <property type="evidence" value="ECO:0007669"/>
    <property type="project" value="InterPro"/>
</dbReference>
<dbReference type="EnsemblPlants" id="AUR62033917-RA">
    <property type="protein sequence ID" value="AUR62033917-RA:cds"/>
    <property type="gene ID" value="AUR62033917"/>
</dbReference>
<dbReference type="Gramene" id="AUR62033917-RA">
    <property type="protein sequence ID" value="AUR62033917-RA:cds"/>
    <property type="gene ID" value="AUR62033917"/>
</dbReference>
<keyword evidence="1" id="KW-0479">Metal-binding</keyword>
<dbReference type="Proteomes" id="UP000596660">
    <property type="component" value="Unplaced"/>
</dbReference>
<dbReference type="Pfam" id="PF14244">
    <property type="entry name" value="Retrotran_gag_3"/>
    <property type="match status" value="1"/>
</dbReference>
<evidence type="ECO:0000256" key="1">
    <source>
        <dbReference type="PROSITE-ProRule" id="PRU00047"/>
    </source>
</evidence>
<keyword evidence="4" id="KW-1185">Reference proteome</keyword>
<dbReference type="InterPro" id="IPR029472">
    <property type="entry name" value="Copia-like_N"/>
</dbReference>
<dbReference type="PANTHER" id="PTHR37610">
    <property type="entry name" value="CCHC-TYPE DOMAIN-CONTAINING PROTEIN"/>
    <property type="match status" value="1"/>
</dbReference>
<protein>
    <recommendedName>
        <fullName evidence="2">CCHC-type domain-containing protein</fullName>
    </recommendedName>
</protein>
<reference evidence="3" key="2">
    <citation type="submission" date="2021-03" db="UniProtKB">
        <authorList>
            <consortium name="EnsemblPlants"/>
        </authorList>
    </citation>
    <scope>IDENTIFICATION</scope>
</reference>
<dbReference type="PANTHER" id="PTHR37610:SF6">
    <property type="entry name" value="GAG-POLYPEPTIDE OF LTR COPIA-TYPE-RELATED"/>
    <property type="match status" value="1"/>
</dbReference>
<evidence type="ECO:0000259" key="2">
    <source>
        <dbReference type="PROSITE" id="PS50158"/>
    </source>
</evidence>
<organism evidence="3 4">
    <name type="scientific">Chenopodium quinoa</name>
    <name type="common">Quinoa</name>
    <dbReference type="NCBI Taxonomy" id="63459"/>
    <lineage>
        <taxon>Eukaryota</taxon>
        <taxon>Viridiplantae</taxon>
        <taxon>Streptophyta</taxon>
        <taxon>Embryophyta</taxon>
        <taxon>Tracheophyta</taxon>
        <taxon>Spermatophyta</taxon>
        <taxon>Magnoliopsida</taxon>
        <taxon>eudicotyledons</taxon>
        <taxon>Gunneridae</taxon>
        <taxon>Pentapetalae</taxon>
        <taxon>Caryophyllales</taxon>
        <taxon>Chenopodiaceae</taxon>
        <taxon>Chenopodioideae</taxon>
        <taxon>Atripliceae</taxon>
        <taxon>Chenopodium</taxon>
    </lineage>
</organism>
<sequence length="272" mass="31051">MGTKIDINSPLYLHPSEGTTLNIEKLEGSSNYRSWRSSMEIALDSKRKQGFITGGEKKETSDSIKAKAWETCNNMVMAWILGSTFKSIKKSVMFMQSAESIWKQLESRFAVPNGSRKYQLCKAMFGIKQQGTKVADYYTDLKCLWEEYDSLKDLPLLTKMNTEMTAFVKAMRKEEDDQKLFQFINGLSEQFGTLRSHVLMLTPLPSVEAACGMFQREESQQEIFTLPKEEQDAFAMYESKIEMKCTNCGKIGHTIEKCWACKVCGKLGHTYC</sequence>
<keyword evidence="1" id="KW-0862">Zinc</keyword>
<name>A0A803MRL6_CHEQI</name>
<feature type="domain" description="CCHC-type" evidence="2">
    <location>
        <begin position="244"/>
        <end position="258"/>
    </location>
</feature>
<dbReference type="InterPro" id="IPR001878">
    <property type="entry name" value="Znf_CCHC"/>
</dbReference>
<evidence type="ECO:0000313" key="4">
    <source>
        <dbReference type="Proteomes" id="UP000596660"/>
    </source>
</evidence>
<reference evidence="3" key="1">
    <citation type="journal article" date="2017" name="Nature">
        <title>The genome of Chenopodium quinoa.</title>
        <authorList>
            <person name="Jarvis D.E."/>
            <person name="Ho Y.S."/>
            <person name="Lightfoot D.J."/>
            <person name="Schmoeckel S.M."/>
            <person name="Li B."/>
            <person name="Borm T.J.A."/>
            <person name="Ohyanagi H."/>
            <person name="Mineta K."/>
            <person name="Michell C.T."/>
            <person name="Saber N."/>
            <person name="Kharbatia N.M."/>
            <person name="Rupper R.R."/>
            <person name="Sharp A.R."/>
            <person name="Dally N."/>
            <person name="Boughton B.A."/>
            <person name="Woo Y.H."/>
            <person name="Gao G."/>
            <person name="Schijlen E.G.W.M."/>
            <person name="Guo X."/>
            <person name="Momin A.A."/>
            <person name="Negrao S."/>
            <person name="Al-Babili S."/>
            <person name="Gehring C."/>
            <person name="Roessner U."/>
            <person name="Jung C."/>
            <person name="Murphy K."/>
            <person name="Arold S.T."/>
            <person name="Gojobori T."/>
            <person name="van der Linden C.G."/>
            <person name="van Loo E.N."/>
            <person name="Jellen E.N."/>
            <person name="Maughan P.J."/>
            <person name="Tester M."/>
        </authorList>
    </citation>
    <scope>NUCLEOTIDE SEQUENCE [LARGE SCALE GENOMIC DNA]</scope>
    <source>
        <strain evidence="3">cv. PI 614886</strain>
    </source>
</reference>
<dbReference type="GO" id="GO:0008270">
    <property type="term" value="F:zinc ion binding"/>
    <property type="evidence" value="ECO:0007669"/>
    <property type="project" value="UniProtKB-KW"/>
</dbReference>
<dbReference type="PROSITE" id="PS50158">
    <property type="entry name" value="ZF_CCHC"/>
    <property type="match status" value="1"/>
</dbReference>